<dbReference type="EMBL" id="CP119316">
    <property type="protein sequence ID" value="WEK46790.1"/>
    <property type="molecule type" value="Genomic_DNA"/>
</dbReference>
<dbReference type="EC" id="3.1.3.12" evidence="4"/>
<organism evidence="5 6">
    <name type="scientific">Candidatus Andeanibacterium colombiense</name>
    <dbReference type="NCBI Taxonomy" id="3121345"/>
    <lineage>
        <taxon>Bacteria</taxon>
        <taxon>Pseudomonadati</taxon>
        <taxon>Pseudomonadota</taxon>
        <taxon>Alphaproteobacteria</taxon>
        <taxon>Sphingomonadales</taxon>
        <taxon>Sphingomonadaceae</taxon>
        <taxon>Candidatus Andeanibacterium</taxon>
    </lineage>
</organism>
<dbReference type="InterPro" id="IPR044651">
    <property type="entry name" value="OTSB-like"/>
</dbReference>
<comment type="pathway">
    <text evidence="1 4">Glycan biosynthesis; trehalose biosynthesis.</text>
</comment>
<dbReference type="InterPro" id="IPR036412">
    <property type="entry name" value="HAD-like_sf"/>
</dbReference>
<evidence type="ECO:0000256" key="1">
    <source>
        <dbReference type="ARBA" id="ARBA00005199"/>
    </source>
</evidence>
<protein>
    <recommendedName>
        <fullName evidence="4">Trehalose 6-phosphate phosphatase</fullName>
        <ecNumber evidence="4">3.1.3.12</ecNumber>
    </recommendedName>
</protein>
<dbReference type="KEGG" id="acob:P0Y56_00430"/>
<keyword evidence="4" id="KW-0460">Magnesium</keyword>
<dbReference type="Proteomes" id="UP001218362">
    <property type="component" value="Chromosome"/>
</dbReference>
<comment type="cofactor">
    <cofactor evidence="4">
        <name>Mg(2+)</name>
        <dbReference type="ChEBI" id="CHEBI:18420"/>
    </cofactor>
</comment>
<keyword evidence="3 4" id="KW-0378">Hydrolase</keyword>
<dbReference type="InterPro" id="IPR003337">
    <property type="entry name" value="Trehalose_PPase"/>
</dbReference>
<comment type="function">
    <text evidence="4">Removes the phosphate from trehalose 6-phosphate to produce free trehalose.</text>
</comment>
<evidence type="ECO:0000256" key="3">
    <source>
        <dbReference type="ARBA" id="ARBA00022801"/>
    </source>
</evidence>
<dbReference type="GO" id="GO:0046872">
    <property type="term" value="F:metal ion binding"/>
    <property type="evidence" value="ECO:0007669"/>
    <property type="project" value="UniProtKB-KW"/>
</dbReference>
<evidence type="ECO:0000256" key="2">
    <source>
        <dbReference type="ARBA" id="ARBA00008770"/>
    </source>
</evidence>
<dbReference type="PANTHER" id="PTHR43768:SF3">
    <property type="entry name" value="TREHALOSE 6-PHOSPHATE PHOSPHATASE"/>
    <property type="match status" value="1"/>
</dbReference>
<dbReference type="Pfam" id="PF02358">
    <property type="entry name" value="Trehalose_PPase"/>
    <property type="match status" value="1"/>
</dbReference>
<dbReference type="InterPro" id="IPR023214">
    <property type="entry name" value="HAD_sf"/>
</dbReference>
<dbReference type="GO" id="GO:0004805">
    <property type="term" value="F:trehalose-phosphatase activity"/>
    <property type="evidence" value="ECO:0007669"/>
    <property type="project" value="UniProtKB-EC"/>
</dbReference>
<dbReference type="Gene3D" id="3.40.50.1000">
    <property type="entry name" value="HAD superfamily/HAD-like"/>
    <property type="match status" value="1"/>
</dbReference>
<comment type="similarity">
    <text evidence="2 4">Belongs to the trehalose phosphatase family.</text>
</comment>
<sequence length="248" mass="26038">MGQIAIIGMPPPLGALRAKGPVALFLDFDGTLIDLAPTPDSITVPVELAHQLERMAARDDGRLALVSGRSAADVSEHLGPASIALAGSHGLERFRADGSAIEPRAAAMPAGIAEVVRDFAEHRPGLAYEPKSHGAALHYRAAPRLQAEAIAFVEQLAAAHGLAVKHGKCVVELAPRGADKAAAVHAFMHEAAFRGALPIFIGDDTTDEDGFRAAEELGGFGIVVGERPSGFARYRLSTPAEVHTWLEL</sequence>
<gene>
    <name evidence="5" type="primary">otsB</name>
    <name evidence="5" type="ORF">P0Y56_00430</name>
</gene>
<keyword evidence="4" id="KW-0479">Metal-binding</keyword>
<evidence type="ECO:0000313" key="5">
    <source>
        <dbReference type="EMBL" id="WEK46790.1"/>
    </source>
</evidence>
<dbReference type="PANTHER" id="PTHR43768">
    <property type="entry name" value="TREHALOSE 6-PHOSPHATE PHOSPHATASE"/>
    <property type="match status" value="1"/>
</dbReference>
<dbReference type="InterPro" id="IPR006379">
    <property type="entry name" value="HAD-SF_hydro_IIB"/>
</dbReference>
<dbReference type="NCBIfam" id="TIGR01484">
    <property type="entry name" value="HAD-SF-IIB"/>
    <property type="match status" value="1"/>
</dbReference>
<dbReference type="SUPFAM" id="SSF56784">
    <property type="entry name" value="HAD-like"/>
    <property type="match status" value="1"/>
</dbReference>
<proteinExistence type="inferred from homology"/>
<dbReference type="Gene3D" id="3.30.70.1020">
    <property type="entry name" value="Trehalose-6-phosphate phosphatase related protein, domain 2"/>
    <property type="match status" value="1"/>
</dbReference>
<name>A0AAJ5X6B6_9SPHN</name>
<dbReference type="AlphaFoldDB" id="A0AAJ5X6B6"/>
<accession>A0AAJ5X6B6</accession>
<dbReference type="NCBIfam" id="TIGR00685">
    <property type="entry name" value="T6PP"/>
    <property type="match status" value="1"/>
</dbReference>
<dbReference type="CDD" id="cd01627">
    <property type="entry name" value="HAD_TPP"/>
    <property type="match status" value="1"/>
</dbReference>
<dbReference type="GO" id="GO:0005992">
    <property type="term" value="P:trehalose biosynthetic process"/>
    <property type="evidence" value="ECO:0007669"/>
    <property type="project" value="InterPro"/>
</dbReference>
<comment type="catalytic activity">
    <reaction evidence="4">
        <text>alpha,alpha-trehalose 6-phosphate + H2O = alpha,alpha-trehalose + phosphate</text>
        <dbReference type="Rhea" id="RHEA:23420"/>
        <dbReference type="ChEBI" id="CHEBI:15377"/>
        <dbReference type="ChEBI" id="CHEBI:16551"/>
        <dbReference type="ChEBI" id="CHEBI:43474"/>
        <dbReference type="ChEBI" id="CHEBI:58429"/>
        <dbReference type="EC" id="3.1.3.12"/>
    </reaction>
</comment>
<reference evidence="5" key="1">
    <citation type="submission" date="2023-03" db="EMBL/GenBank/DDBJ databases">
        <title>Andean soil-derived lignocellulolytic bacterial consortium as a source of novel taxa and putative plastic-active enzymes.</title>
        <authorList>
            <person name="Diaz-Garcia L."/>
            <person name="Chuvochina M."/>
            <person name="Feuerriegel G."/>
            <person name="Bunk B."/>
            <person name="Sproer C."/>
            <person name="Streit W.R."/>
            <person name="Rodriguez L.M."/>
            <person name="Overmann J."/>
            <person name="Jimenez D.J."/>
        </authorList>
    </citation>
    <scope>NUCLEOTIDE SEQUENCE</scope>
    <source>
        <strain evidence="5">MAG 26</strain>
    </source>
</reference>
<evidence type="ECO:0000256" key="4">
    <source>
        <dbReference type="RuleBase" id="RU361117"/>
    </source>
</evidence>
<evidence type="ECO:0000313" key="6">
    <source>
        <dbReference type="Proteomes" id="UP001218362"/>
    </source>
</evidence>